<evidence type="ECO:0000313" key="2">
    <source>
        <dbReference type="Proteomes" id="UP000054538"/>
    </source>
</evidence>
<proteinExistence type="predicted"/>
<protein>
    <submittedName>
        <fullName evidence="1">Uncharacterized protein</fullName>
    </submittedName>
</protein>
<gene>
    <name evidence="1" type="ORF">PAXRUDRAFT_239919</name>
</gene>
<dbReference type="EMBL" id="KN824944">
    <property type="protein sequence ID" value="KIK97254.1"/>
    <property type="molecule type" value="Genomic_DNA"/>
</dbReference>
<keyword evidence="2" id="KW-1185">Reference proteome</keyword>
<organism evidence="1 2">
    <name type="scientific">Paxillus rubicundulus Ve08.2h10</name>
    <dbReference type="NCBI Taxonomy" id="930991"/>
    <lineage>
        <taxon>Eukaryota</taxon>
        <taxon>Fungi</taxon>
        <taxon>Dikarya</taxon>
        <taxon>Basidiomycota</taxon>
        <taxon>Agaricomycotina</taxon>
        <taxon>Agaricomycetes</taxon>
        <taxon>Agaricomycetidae</taxon>
        <taxon>Boletales</taxon>
        <taxon>Paxilineae</taxon>
        <taxon>Paxillaceae</taxon>
        <taxon>Paxillus</taxon>
    </lineage>
</organism>
<dbReference type="Proteomes" id="UP000054538">
    <property type="component" value="Unassembled WGS sequence"/>
</dbReference>
<reference evidence="1 2" key="1">
    <citation type="submission" date="2014-04" db="EMBL/GenBank/DDBJ databases">
        <authorList>
            <consortium name="DOE Joint Genome Institute"/>
            <person name="Kuo A."/>
            <person name="Kohler A."/>
            <person name="Jargeat P."/>
            <person name="Nagy L.G."/>
            <person name="Floudas D."/>
            <person name="Copeland A."/>
            <person name="Barry K.W."/>
            <person name="Cichocki N."/>
            <person name="Veneault-Fourrey C."/>
            <person name="LaButti K."/>
            <person name="Lindquist E.A."/>
            <person name="Lipzen A."/>
            <person name="Lundell T."/>
            <person name="Morin E."/>
            <person name="Murat C."/>
            <person name="Sun H."/>
            <person name="Tunlid A."/>
            <person name="Henrissat B."/>
            <person name="Grigoriev I.V."/>
            <person name="Hibbett D.S."/>
            <person name="Martin F."/>
            <person name="Nordberg H.P."/>
            <person name="Cantor M.N."/>
            <person name="Hua S.X."/>
        </authorList>
    </citation>
    <scope>NUCLEOTIDE SEQUENCE [LARGE SCALE GENOMIC DNA]</scope>
    <source>
        <strain evidence="1 2">Ve08.2h10</strain>
    </source>
</reference>
<sequence>MLTVYGVEGKDELLIESDSDRLHQCRLAAISHKQGVLGHLVRFGGLVSENDQTWGSFLGGFPAL</sequence>
<dbReference type="InParanoid" id="A0A0D0E6S5"/>
<accession>A0A0D0E6S5</accession>
<name>A0A0D0E6S5_9AGAM</name>
<reference evidence="2" key="2">
    <citation type="submission" date="2015-01" db="EMBL/GenBank/DDBJ databases">
        <title>Evolutionary Origins and Diversification of the Mycorrhizal Mutualists.</title>
        <authorList>
            <consortium name="DOE Joint Genome Institute"/>
            <consortium name="Mycorrhizal Genomics Consortium"/>
            <person name="Kohler A."/>
            <person name="Kuo A."/>
            <person name="Nagy L.G."/>
            <person name="Floudas D."/>
            <person name="Copeland A."/>
            <person name="Barry K.W."/>
            <person name="Cichocki N."/>
            <person name="Veneault-Fourrey C."/>
            <person name="LaButti K."/>
            <person name="Lindquist E.A."/>
            <person name="Lipzen A."/>
            <person name="Lundell T."/>
            <person name="Morin E."/>
            <person name="Murat C."/>
            <person name="Riley R."/>
            <person name="Ohm R."/>
            <person name="Sun H."/>
            <person name="Tunlid A."/>
            <person name="Henrissat B."/>
            <person name="Grigoriev I.V."/>
            <person name="Hibbett D.S."/>
            <person name="Martin F."/>
        </authorList>
    </citation>
    <scope>NUCLEOTIDE SEQUENCE [LARGE SCALE GENOMIC DNA]</scope>
    <source>
        <strain evidence="2">Ve08.2h10</strain>
    </source>
</reference>
<evidence type="ECO:0000313" key="1">
    <source>
        <dbReference type="EMBL" id="KIK97254.1"/>
    </source>
</evidence>
<dbReference type="AlphaFoldDB" id="A0A0D0E6S5"/>
<dbReference type="HOGENOM" id="CLU_2868306_0_0_1"/>